<reference evidence="5" key="1">
    <citation type="submission" date="2016-10" db="EMBL/GenBank/DDBJ databases">
        <authorList>
            <person name="Varghese N."/>
            <person name="Submissions S."/>
        </authorList>
    </citation>
    <scope>NUCLEOTIDE SEQUENCE [LARGE SCALE GENOMIC DNA]</scope>
    <source>
        <strain evidence="5">DSM 17038</strain>
    </source>
</reference>
<evidence type="ECO:0000256" key="1">
    <source>
        <dbReference type="ARBA" id="ARBA00022737"/>
    </source>
</evidence>
<dbReference type="Gene3D" id="2.60.40.1080">
    <property type="match status" value="3"/>
</dbReference>
<dbReference type="Pfam" id="PF09136">
    <property type="entry name" value="Glucodextran_B"/>
    <property type="match status" value="1"/>
</dbReference>
<evidence type="ECO:0000313" key="5">
    <source>
        <dbReference type="Proteomes" id="UP000199337"/>
    </source>
</evidence>
<feature type="chain" id="PRO_5011652764" evidence="2">
    <location>
        <begin position="29"/>
        <end position="3953"/>
    </location>
</feature>
<keyword evidence="5" id="KW-1185">Reference proteome</keyword>
<dbReference type="Gene3D" id="3.80.10.10">
    <property type="entry name" value="Ribonuclease Inhibitor"/>
    <property type="match status" value="4"/>
</dbReference>
<dbReference type="InterPro" id="IPR025883">
    <property type="entry name" value="Cadherin-like_domain"/>
</dbReference>
<dbReference type="InterPro" id="IPR001119">
    <property type="entry name" value="SLH_dom"/>
</dbReference>
<evidence type="ECO:0000256" key="2">
    <source>
        <dbReference type="SAM" id="SignalP"/>
    </source>
</evidence>
<evidence type="ECO:0000259" key="3">
    <source>
        <dbReference type="PROSITE" id="PS51272"/>
    </source>
</evidence>
<dbReference type="Pfam" id="PF00395">
    <property type="entry name" value="SLH"/>
    <property type="match status" value="3"/>
</dbReference>
<dbReference type="EMBL" id="FOOX01000006">
    <property type="protein sequence ID" value="SFG56905.1"/>
    <property type="molecule type" value="Genomic_DNA"/>
</dbReference>
<dbReference type="RefSeq" id="WP_092471248.1">
    <property type="nucleotide sequence ID" value="NZ_FOOX01000006.1"/>
</dbReference>
<dbReference type="Proteomes" id="UP000199337">
    <property type="component" value="Unassembled WGS sequence"/>
</dbReference>
<dbReference type="SUPFAM" id="SSF48239">
    <property type="entry name" value="Terpenoid cyclases/Protein prenyltransferases"/>
    <property type="match status" value="1"/>
</dbReference>
<dbReference type="SMART" id="SM00635">
    <property type="entry name" value="BID_2"/>
    <property type="match status" value="3"/>
</dbReference>
<accession>A0A1I2SVH3</accession>
<dbReference type="PANTHER" id="PTHR45661">
    <property type="entry name" value="SURFACE ANTIGEN"/>
    <property type="match status" value="1"/>
</dbReference>
<feature type="domain" description="SLH" evidence="3">
    <location>
        <begin position="3895"/>
        <end position="3953"/>
    </location>
</feature>
<evidence type="ECO:0000313" key="4">
    <source>
        <dbReference type="EMBL" id="SFG56905.1"/>
    </source>
</evidence>
<dbReference type="Pfam" id="PF13306">
    <property type="entry name" value="LRR_5"/>
    <property type="match status" value="3"/>
</dbReference>
<dbReference type="PANTHER" id="PTHR45661:SF3">
    <property type="entry name" value="IG-LIKE DOMAIN-CONTAINING PROTEIN"/>
    <property type="match status" value="1"/>
</dbReference>
<dbReference type="InterPro" id="IPR013783">
    <property type="entry name" value="Ig-like_fold"/>
</dbReference>
<keyword evidence="2" id="KW-0732">Signal</keyword>
<feature type="domain" description="SLH" evidence="3">
    <location>
        <begin position="3768"/>
        <end position="3831"/>
    </location>
</feature>
<dbReference type="SUPFAM" id="SSF52058">
    <property type="entry name" value="L domain-like"/>
    <property type="match status" value="3"/>
</dbReference>
<proteinExistence type="predicted"/>
<dbReference type="InterPro" id="IPR026906">
    <property type="entry name" value="LRR_5"/>
</dbReference>
<dbReference type="InterPro" id="IPR053139">
    <property type="entry name" value="Surface_bspA-like"/>
</dbReference>
<name>A0A1I2SVH3_9FIRM</name>
<dbReference type="OrthoDB" id="9757737at2"/>
<dbReference type="STRING" id="341036.SAMN05660649_02034"/>
<dbReference type="Pfam" id="PF12733">
    <property type="entry name" value="Cadherin-like"/>
    <property type="match status" value="3"/>
</dbReference>
<organism evidence="4 5">
    <name type="scientific">Desulfotruncus arcticus DSM 17038</name>
    <dbReference type="NCBI Taxonomy" id="1121424"/>
    <lineage>
        <taxon>Bacteria</taxon>
        <taxon>Bacillati</taxon>
        <taxon>Bacillota</taxon>
        <taxon>Clostridia</taxon>
        <taxon>Eubacteriales</taxon>
        <taxon>Desulfallaceae</taxon>
        <taxon>Desulfotruncus</taxon>
    </lineage>
</organism>
<dbReference type="Gene3D" id="1.50.10.20">
    <property type="match status" value="1"/>
</dbReference>
<protein>
    <submittedName>
        <fullName evidence="4">Cadherin-like beta sandwich domain-containing protein</fullName>
    </submittedName>
</protein>
<dbReference type="CDD" id="cd00688">
    <property type="entry name" value="ISOPREN_C2_like"/>
    <property type="match status" value="1"/>
</dbReference>
<dbReference type="PROSITE" id="PS51272">
    <property type="entry name" value="SLH"/>
    <property type="match status" value="3"/>
</dbReference>
<dbReference type="SUPFAM" id="SSF49373">
    <property type="entry name" value="Invasin/intimin cell-adhesion fragments"/>
    <property type="match status" value="3"/>
</dbReference>
<feature type="signal peptide" evidence="2">
    <location>
        <begin position="1"/>
        <end position="28"/>
    </location>
</feature>
<keyword evidence="1" id="KW-0677">Repeat</keyword>
<gene>
    <name evidence="4" type="ORF">SAMN05660649_02034</name>
</gene>
<feature type="domain" description="SLH" evidence="3">
    <location>
        <begin position="3832"/>
        <end position="3892"/>
    </location>
</feature>
<dbReference type="InterPro" id="IPR003343">
    <property type="entry name" value="Big_2"/>
</dbReference>
<dbReference type="InterPro" id="IPR027954">
    <property type="entry name" value="Transcobalamin-like_C"/>
</dbReference>
<dbReference type="Gene3D" id="2.60.40.10">
    <property type="entry name" value="Immunoglobulins"/>
    <property type="match status" value="3"/>
</dbReference>
<sequence length="3953" mass="417823">MKRLRESKILNILLVLIMMFSIVNPALAAGLTMDPDQPAYSSGDEVTVTSSIYYGDKKVIGDIDWYYTDENGDSHNIAGDSDSVSFTVPANNSEQTVTSVVYAVYGSEKQWTTFDIAPTVAATDLGTVKVRVVDNVQRQEQEVANLSPAYREPFGEILPTTEVAITEGMTIRDALEAALATQSMTVYGAEDYVKGIGPVTSEDGTRTVDKLSEFDSGNKSGWMVSLNDWFINAGAHTFTVADGDVVEWFYTCNMGADLGADFNNQDTSLKALAVSKGILSPVFTPETKQYTLTLPAETSITVTPTAANKFNKVTIQSADKTYRITDEITVVDQQVITVTCGPNTYTITVVIANNDQDSAAAVIALITALPAVDVITLADKDQIEAVRAAYDNLTDAQKALVTNYSVLVEAENKIAQLEGDNQTAADAVIDLITALPAVDAITLADQEQVEAARAAYNALSAEQKVLVYNLAVLTAAEAKIAALLNPGGSEVRNYPNDFLLSTFDLEMVEGERKEIVVFDTPRVGLDDKAFNRDDLIFTVNNLTSVAESVYDNVVAVEKENTDGTEEGIKYYVKGLTEGIAAIKITYNGYEGQDAVIAVNVKKAGASGPELETDIEVTKYDVVYFTGDSLNYTFNVDTDAGATVVAGVYGQGYTSGSGAFTVNLKDGYNPIIITASNTGGTTSKVYNIRAKKMAIQIDNLTRPGSPHMYEGDVIKISCSGLVIPVPKVSRIYNPAAVGVSYSCDMPRYSTVSGSFSQYDLATSNGIQMELTGAGEFVLTDGHIDENWFGSGLYSETPVGTAPPVTGAEQNDHRFSNLPDIPLKVLENAGYDPDFFTATIENTEPIWPGDEVTVSIPDLDIATIAANHPPAGDEWMTAELIEAYTTFITDIPGLETVRSGSATKLDELEKLKTITFTVPADTPIGTYALKGGYVWVKYGPSWWTKTTTYFITKIPDVVVEVVEPGSGDNHGAITITNEALKNKLAVAAGKEDGYPYNLTKNELAGITGSVDLSGCGITDADMEVMQYLTGVSAIDLSGNPGLTAAVVNQDTFDWTTAKSLNFSGCTGITEITAEAFKDCANLKGITLPEGVTGIGDKTFWGCSDLTAITLPDTVTSLGVSCFQNCSKLANINIPENLQTLGDSCFSGCTSLPAVTLPNGITALGSRIFYGCTALESISLPANLENIGDYCFRNCSSLAEITLPDTLVSLGMYSFAYTSLTEIKIPAGVTSIGSAAFYQSPIVIFDARNTVFTAYDNNWRVDPAAVLLGADAQVSPTSGSIKLSKENLTVSHNIPQDKTVVWLSSDNTIATVADGVVTGVQPGMAYIYVKADDYSYSGFCRVTVTDDGEARLQQLSLAGITLSETLEPTRYVYTADITGDIRSTSVTATAADSGATIKINGTPVADGESSPDIPLDLGINTIRVEVTSPDGSVTKTYLINITMQAVHEGDDYVAIGNSAFQAKLAVAAGKESGYTGILTFDELASITGTLDLSNINITDEDMAVMKYLKGISAIDLSGNPDITYSTVEADTFDWTIPKSLNFSGCSGIIRVVNNSFDNCTNLNGIILPDTVTSLGSRAFRNCTNLVSVSIPGITSIGQDVFSNCTALTEIDLPDGLTTIGYEAFSFCSALTEINLPDSVTRLDMYCFSHNTSLREVRLSPALTALPAYCFSDCASLTYLSVPANVTDIGSSCFRGCTALGLLDLRATGFTGLDSGWSVPESTVALFPGLDAGLSPQSATIKLGEETVAINHNIPAGKNVMWGSSNPDVVRVADGVLTGVKSGIAVIYAKAEDNSYSGISTVTVLDTDNARLQALSLEGINLNEAFDPATVIYTADAGCNQTSTTVTARAADAGSTITVNGIPVEDGIPSQPISLAPGDNTILVRVTTADGTVTKTFAIIVNINEVYEGDDYVAVVNPLLQEKLAVAAGKGSGYTGILTFADLAAITGAIDLSNAGIDDQDMAVMKYLTGVSAIDLSGNTAITPTTVLDGSFDWTTPKSLDFSGCSGITEIVNEAFKDCSNLTGITLPDTVASIGFASFRGCAGLAGMELPQGVITIRQDCFRGCAGLTTVTIPASVESIGMNMFYDCTGLTAVDLSQVAADALTDSRYMFQNCTGITDMANIKLPQGITMLPDSFFRGCTGITKIDLPASVNSLGSYVFSDCTGITEADLSGFSSVGDSTFNKCSALKSVTLPAELNELPRNFFSGCTSLEAIQLPDSITSIGRDCFSNTGLSYLAVPGNVTFIDRNCFNNTPLNILDLSATGFTSVMSNWRLSEYALVLYPGTDAQLSPGSGSIKPGETLTITHNIPAEKTLIWRSSNPTVAIVANGVVTGQTEGTAYIAVKASDDSYSGVCAVTVGAELTPDTTAPEITTAGLTNGATVNEATLNFTVAANDNKDGTIQPVVKLNGTAVEPDNGTYSVELAEGQNTITIAAEDAAGNKANKTYTITYQIKTGLAEAVSEAIEKACSQIQAAGKYSDWEAVGLAQAGKQIPASYLEDLTREIKDKNGILRLPTDYERITLGILAAGGDPLNIGGYNLIEKIYNAELTSQGNNAVIFGLIALDSANYTVPENALYNRDRLIENILNVQSSEGGWTWDGTGNDIDMTGMALTALGPYYNNRADVSQAVNIAVEWLTSQQTETGGFSSWGSENSEGASQVIIGLTANGIDPAGEQFTKPGGNIVEYLLTYQQPDGGFAHAKGGATDAMATEQALQALVAYDYYLNEKGPLYHFKDSQPGQDTKAPEITVDGLSDGAVVNEAVLNFTVAATDDVDGTITPEVKLNGTIINPDNGTYKVELAEGTNTITIAAEDTAGNKTSKTYTITYEEKADTNANLSNLALSSGTLDPAFTPGNTDYKVTVGSDIANITVTSTASNVNAVVEINGAVVNSGSASQTINLQVGTNTLTIKVTAADGTTTKTYTVNVVRRHALTEPIEDITLEENTKNIEISDNTREATINIPKGIEGASINLPVSNTGDQKTATLPQLTITADREIGGTTAQIQISIPAGTKVSAAASTDWDGTITLPTVKTQPGANISNAASVDAVIEVGFGDIELTFDKAVRLLVPGQAGKSTGYVRGGVFTPITRTLSADTQTAADAELPAGGEGKIEAGNDLVIWTKHFTEFVAYTPTSSSGDDGGDSSSISVGIRIEGYKRTIFDGTVSFNPEDYKDEDGKYRFTGPDGTEYVNDRATVLLATVMAWNQNGITDNSVGYSDNYVARMAGEEEFDFLGEHKTSGWLVRVNNKLINQGVGVWPVEDWDEIEWYYGDVNSYFGNIEVSPTKLKTGEKIKVKVTGQWNGGMSMTDTSRKEPMEEAAVYVGTEQYTTGADGTAEITVNNPGTFEVYAVKLDQDAENEAGGYYFPLMSRTAKVKITVTGPSIGTSVPVPEDPADAAVIIQELLESEEPPGETVVAETVKAAAICLVNNLKEIKTADEANQLLKDTAAVTQLLNRAAGLINSSGPALDFSRSCREITGVLAGLAPQISGEESKATLARAAVQTFEAAAGLLNRISDRGGLRETVDGLLDSVAPILASLQDQDAAAVQNSVLSLARQAARYLVQETLGADRLTMQDAELKAAIDPGQAGELAGYAGQTMAGLEEKLGQMGLGQSLKLARQAIINIPGQGEKAVQVTLPAGTMGEVAAKGADSLAINTPEATFNLTPGTFDQASQNKDITLSAALVDPADLNNPAVPPGSIVVDLNATAAGETIIAFSAPLEVSLPYPGTPADPSAVTVYRIKADGSLEPMGGTYDPCSGRVTFQTRHFSKYFAREAPKQQFTDLTGYAWAQEAIETLAGKGIISGKENGIFDPGANVTRAEFASLITRMLNQKAPQNTALPFKDVAQDSWYHDAVAAAYAGGLVGGVSRDRFNPGNSISREEMAVIIARVLEQKGHAGGRAEDLAGFKDRDRIASWAQDAAALAVREGIITGMGDGRVAPVDNANRAQTAVMLYRLYEILQQ</sequence>
<dbReference type="Pfam" id="PF14478">
    <property type="entry name" value="DUF4430"/>
    <property type="match status" value="1"/>
</dbReference>
<dbReference type="InterPro" id="IPR008964">
    <property type="entry name" value="Invasin/intimin_cell_adhesion"/>
</dbReference>
<dbReference type="InterPro" id="IPR032675">
    <property type="entry name" value="LRR_dom_sf"/>
</dbReference>
<dbReference type="InterPro" id="IPR008930">
    <property type="entry name" value="Terpenoid_cyclase/PrenylTrfase"/>
</dbReference>